<dbReference type="PROSITE" id="PS50801">
    <property type="entry name" value="STAS"/>
    <property type="match status" value="1"/>
</dbReference>
<dbReference type="Pfam" id="PF13466">
    <property type="entry name" value="STAS_2"/>
    <property type="match status" value="1"/>
</dbReference>
<dbReference type="RefSeq" id="WP_150435387.1">
    <property type="nucleotide sequence ID" value="NZ_VYKJ01000006.1"/>
</dbReference>
<gene>
    <name evidence="2" type="primary">mlaB</name>
    <name evidence="2" type="ORF">FJU30_12895</name>
</gene>
<dbReference type="AlphaFoldDB" id="A0A5J5FYD9"/>
<organism evidence="2 3">
    <name type="scientific">Affinibrenneria salicis</name>
    <dbReference type="NCBI Taxonomy" id="2590031"/>
    <lineage>
        <taxon>Bacteria</taxon>
        <taxon>Pseudomonadati</taxon>
        <taxon>Pseudomonadota</taxon>
        <taxon>Gammaproteobacteria</taxon>
        <taxon>Enterobacterales</taxon>
        <taxon>Pectobacteriaceae</taxon>
        <taxon>Affinibrenneria</taxon>
    </lineage>
</organism>
<accession>A0A5J5FYD9</accession>
<dbReference type="NCBIfam" id="NF033618">
    <property type="entry name" value="mlaB_1"/>
    <property type="match status" value="1"/>
</dbReference>
<dbReference type="Gene3D" id="3.30.750.24">
    <property type="entry name" value="STAS domain"/>
    <property type="match status" value="1"/>
</dbReference>
<dbReference type="EMBL" id="VYKJ01000006">
    <property type="protein sequence ID" value="KAA8999241.1"/>
    <property type="molecule type" value="Genomic_DNA"/>
</dbReference>
<dbReference type="InterPro" id="IPR002645">
    <property type="entry name" value="STAS_dom"/>
</dbReference>
<dbReference type="InterPro" id="IPR058548">
    <property type="entry name" value="MlaB-like_STAS"/>
</dbReference>
<evidence type="ECO:0000259" key="1">
    <source>
        <dbReference type="PROSITE" id="PS50801"/>
    </source>
</evidence>
<evidence type="ECO:0000313" key="3">
    <source>
        <dbReference type="Proteomes" id="UP000335415"/>
    </source>
</evidence>
<dbReference type="OrthoDB" id="5687860at2"/>
<feature type="domain" description="STAS" evidence="1">
    <location>
        <begin position="13"/>
        <end position="97"/>
    </location>
</feature>
<dbReference type="InterPro" id="IPR049743">
    <property type="entry name" value="MlaB"/>
</dbReference>
<sequence>MATPLSWQAQGDVLCLQGDLDRDTLLPFWRDRESLLADKRALDVSRLERVDSAGLALLLHASQQRVGEGIALPLHGAGDRLQTLIALYNLNEIIPLE</sequence>
<dbReference type="CDD" id="cd07043">
    <property type="entry name" value="STAS_anti-anti-sigma_factors"/>
    <property type="match status" value="1"/>
</dbReference>
<dbReference type="PANTHER" id="PTHR35849:SF1">
    <property type="entry name" value="INTERMEMBRANE PHOSPHOLIPID TRANSPORT SYSTEM BINDING PROTEIN MLAB"/>
    <property type="match status" value="1"/>
</dbReference>
<dbReference type="PANTHER" id="PTHR35849">
    <property type="entry name" value="BLR2341 PROTEIN"/>
    <property type="match status" value="1"/>
</dbReference>
<name>A0A5J5FYD9_9GAMM</name>
<keyword evidence="3" id="KW-1185">Reference proteome</keyword>
<dbReference type="InterPro" id="IPR052746">
    <property type="entry name" value="MlaB_ABC_Transporter"/>
</dbReference>
<dbReference type="SUPFAM" id="SSF52091">
    <property type="entry name" value="SpoIIaa-like"/>
    <property type="match status" value="1"/>
</dbReference>
<proteinExistence type="predicted"/>
<reference evidence="2 3" key="1">
    <citation type="submission" date="2019-09" db="EMBL/GenBank/DDBJ databases">
        <authorList>
            <person name="Li Y."/>
        </authorList>
    </citation>
    <scope>NUCLEOTIDE SEQUENCE [LARGE SCALE GENOMIC DNA]</scope>
    <source>
        <strain evidence="2 3">L3-3HA</strain>
    </source>
</reference>
<protein>
    <submittedName>
        <fullName evidence="2">Lipid asymmetry maintenance protein MlaB</fullName>
    </submittedName>
</protein>
<comment type="caution">
    <text evidence="2">The sequence shown here is derived from an EMBL/GenBank/DDBJ whole genome shotgun (WGS) entry which is preliminary data.</text>
</comment>
<evidence type="ECO:0000313" key="2">
    <source>
        <dbReference type="EMBL" id="KAA8999241.1"/>
    </source>
</evidence>
<dbReference type="Proteomes" id="UP000335415">
    <property type="component" value="Unassembled WGS sequence"/>
</dbReference>
<dbReference type="InterPro" id="IPR036513">
    <property type="entry name" value="STAS_dom_sf"/>
</dbReference>